<evidence type="ECO:0000313" key="5">
    <source>
        <dbReference type="WBParaSite" id="jg9701"/>
    </source>
</evidence>
<dbReference type="WBParaSite" id="jg9701">
    <property type="protein sequence ID" value="jg9701"/>
    <property type="gene ID" value="jg9701"/>
</dbReference>
<feature type="region of interest" description="Disordered" evidence="2">
    <location>
        <begin position="404"/>
        <end position="425"/>
    </location>
</feature>
<evidence type="ECO:0000256" key="2">
    <source>
        <dbReference type="SAM" id="MobiDB-lite"/>
    </source>
</evidence>
<dbReference type="AlphaFoldDB" id="A0A915EUN1"/>
<keyword evidence="1" id="KW-0245">EGF-like domain</keyword>
<organism evidence="4 5">
    <name type="scientific">Ditylenchus dipsaci</name>
    <dbReference type="NCBI Taxonomy" id="166011"/>
    <lineage>
        <taxon>Eukaryota</taxon>
        <taxon>Metazoa</taxon>
        <taxon>Ecdysozoa</taxon>
        <taxon>Nematoda</taxon>
        <taxon>Chromadorea</taxon>
        <taxon>Rhabditida</taxon>
        <taxon>Tylenchina</taxon>
        <taxon>Tylenchomorpha</taxon>
        <taxon>Sphaerularioidea</taxon>
        <taxon>Anguinidae</taxon>
        <taxon>Anguininae</taxon>
        <taxon>Ditylenchus</taxon>
    </lineage>
</organism>
<protein>
    <submittedName>
        <fullName evidence="5">EGF-like domain-containing protein</fullName>
    </submittedName>
</protein>
<feature type="domain" description="EGF-like" evidence="3">
    <location>
        <begin position="138"/>
        <end position="178"/>
    </location>
</feature>
<dbReference type="Proteomes" id="UP000887574">
    <property type="component" value="Unplaced"/>
</dbReference>
<dbReference type="CDD" id="cd00054">
    <property type="entry name" value="EGF_CA"/>
    <property type="match status" value="1"/>
</dbReference>
<dbReference type="PANTHER" id="PTHR46901:SF2">
    <property type="entry name" value="GH04942P"/>
    <property type="match status" value="1"/>
</dbReference>
<dbReference type="SMART" id="SM00181">
    <property type="entry name" value="EGF"/>
    <property type="match status" value="2"/>
</dbReference>
<dbReference type="PROSITE" id="PS50026">
    <property type="entry name" value="EGF_3"/>
    <property type="match status" value="1"/>
</dbReference>
<dbReference type="InterPro" id="IPR000742">
    <property type="entry name" value="EGF"/>
</dbReference>
<dbReference type="PROSITE" id="PS00022">
    <property type="entry name" value="EGF_1"/>
    <property type="match status" value="2"/>
</dbReference>
<feature type="compositionally biased region" description="Polar residues" evidence="2">
    <location>
        <begin position="407"/>
        <end position="425"/>
    </location>
</feature>
<comment type="caution">
    <text evidence="1">Lacks conserved residue(s) required for the propagation of feature annotation.</text>
</comment>
<proteinExistence type="predicted"/>
<evidence type="ECO:0000259" key="3">
    <source>
        <dbReference type="PROSITE" id="PS50026"/>
    </source>
</evidence>
<dbReference type="Gene3D" id="2.10.25.10">
    <property type="entry name" value="Laminin"/>
    <property type="match status" value="1"/>
</dbReference>
<reference evidence="5" key="1">
    <citation type="submission" date="2022-11" db="UniProtKB">
        <authorList>
            <consortium name="WormBaseParasite"/>
        </authorList>
    </citation>
    <scope>IDENTIFICATION</scope>
</reference>
<name>A0A915EUN1_9BILA</name>
<sequence length="490" mass="54358">MGPCGVPKSSRSLVSNFQVGQTYNISWRMQYPHQGGYRLQLLKPDGTILEQLAPKMLTGSDALDEFAGLDDQTAACTNCTLMLERQALEWGKAYRFRSCAELNVLDEIKDDCSGKSTESRQDSKCQCEKNFSGDHCQYEDDCTLDSDCKNGGKCLTDSIQANRKSCFCAYGFFGMNCEKKSFALADDTSESFSCFAYNELLDKESSFSYGMFNTSCYKKVELNSKDLLYSRVVKNHVEIILDFVTESYVALGWRPLQIPTTCRLFPDLAASLATGVNEADRRAAATAGYLPSALNSPLHPMDCTDIIMASAADKRNRAHRPPLGPGKIFVIHAKGQTAGSYQHSVPSAIEQQSKHANVTIKNRDFYRNDQWKYHGSENRGINKLELVSAEEMAKFRSPLVHIHPDQTAASPNVGSSSRRTGEASSQKLLYHPNQSQNLLLVLLPTANLPNTEILNQNRSLNLSLSPKTSLSLVLILNQNLNLSQSQNPTH</sequence>
<dbReference type="PANTHER" id="PTHR46901">
    <property type="entry name" value="GH04942P"/>
    <property type="match status" value="1"/>
</dbReference>
<keyword evidence="1" id="KW-1015">Disulfide bond</keyword>
<evidence type="ECO:0000256" key="1">
    <source>
        <dbReference type="PROSITE-ProRule" id="PRU00076"/>
    </source>
</evidence>
<keyword evidence="4" id="KW-1185">Reference proteome</keyword>
<dbReference type="PROSITE" id="PS01186">
    <property type="entry name" value="EGF_2"/>
    <property type="match status" value="1"/>
</dbReference>
<evidence type="ECO:0000313" key="4">
    <source>
        <dbReference type="Proteomes" id="UP000887574"/>
    </source>
</evidence>
<feature type="disulfide bond" evidence="1">
    <location>
        <begin position="168"/>
        <end position="177"/>
    </location>
</feature>
<accession>A0A915EUN1</accession>
<dbReference type="SUPFAM" id="SSF57196">
    <property type="entry name" value="EGF/Laminin"/>
    <property type="match status" value="1"/>
</dbReference>